<reference evidence="2 3" key="2">
    <citation type="submission" date="2018-01" db="EMBL/GenBank/DDBJ databases">
        <title>Genomic study of Klebsiella pneumoniae.</title>
        <authorList>
            <person name="Yang Y."/>
            <person name="Bicalho R."/>
        </authorList>
    </citation>
    <scope>NUCLEOTIDE SEQUENCE [LARGE SCALE GENOMIC DNA]</scope>
    <source>
        <strain evidence="2 3">A8</strain>
    </source>
</reference>
<gene>
    <name evidence="2" type="ORF">CWN47_20980</name>
</gene>
<name>A0A264BXT0_KLEVA</name>
<organism evidence="2 3">
    <name type="scientific">Klebsiella variicola</name>
    <dbReference type="NCBI Taxonomy" id="244366"/>
    <lineage>
        <taxon>Bacteria</taxon>
        <taxon>Pseudomonadati</taxon>
        <taxon>Pseudomonadota</taxon>
        <taxon>Gammaproteobacteria</taxon>
        <taxon>Enterobacterales</taxon>
        <taxon>Enterobacteriaceae</taxon>
        <taxon>Klebsiella/Raoultella group</taxon>
        <taxon>Klebsiella</taxon>
        <taxon>Klebsiella pneumoniae complex</taxon>
    </lineage>
</organism>
<dbReference type="InterPro" id="IPR009014">
    <property type="entry name" value="Transketo_C/PFOR_II"/>
</dbReference>
<dbReference type="RefSeq" id="WP_073545714.1">
    <property type="nucleotide sequence ID" value="NZ_BIHQ01000003.1"/>
</dbReference>
<evidence type="ECO:0000313" key="3">
    <source>
        <dbReference type="Proteomes" id="UP000234412"/>
    </source>
</evidence>
<feature type="domain" description="Transketolase-like C-terminal" evidence="1">
    <location>
        <begin position="2"/>
        <end position="29"/>
    </location>
</feature>
<dbReference type="InterPro" id="IPR055152">
    <property type="entry name" value="Transketolase-like_C_2"/>
</dbReference>
<dbReference type="Gene3D" id="3.40.50.920">
    <property type="match status" value="1"/>
</dbReference>
<comment type="caution">
    <text evidence="2">The sequence shown here is derived from an EMBL/GenBank/DDBJ whole genome shotgun (WGS) entry which is preliminary data.</text>
</comment>
<feature type="non-terminal residue" evidence="2">
    <location>
        <position position="1"/>
    </location>
</feature>
<sequence>VGLNGAIVGMTTFGESAPAEQLFEEFGFTVDNVVAKAKALL</sequence>
<dbReference type="EMBL" id="PIDP01000848">
    <property type="protein sequence ID" value="PLM92699.1"/>
    <property type="molecule type" value="Genomic_DNA"/>
</dbReference>
<evidence type="ECO:0000259" key="1">
    <source>
        <dbReference type="Pfam" id="PF22613"/>
    </source>
</evidence>
<dbReference type="AlphaFoldDB" id="A0A264BXT0"/>
<dbReference type="SUPFAM" id="SSF52922">
    <property type="entry name" value="TK C-terminal domain-like"/>
    <property type="match status" value="1"/>
</dbReference>
<protein>
    <submittedName>
        <fullName evidence="2">Transketolase</fullName>
    </submittedName>
</protein>
<proteinExistence type="predicted"/>
<dbReference type="Proteomes" id="UP000234412">
    <property type="component" value="Unassembled WGS sequence"/>
</dbReference>
<dbReference type="Pfam" id="PF22613">
    <property type="entry name" value="Transketolase_C_1"/>
    <property type="match status" value="1"/>
</dbReference>
<reference evidence="2 3" key="1">
    <citation type="submission" date="2017-11" db="EMBL/GenBank/DDBJ databases">
        <authorList>
            <person name="Han C.G."/>
        </authorList>
    </citation>
    <scope>NUCLEOTIDE SEQUENCE [LARGE SCALE GENOMIC DNA]</scope>
    <source>
        <strain evidence="2 3">A8</strain>
    </source>
</reference>
<accession>A0A264BXT0</accession>
<evidence type="ECO:0000313" key="2">
    <source>
        <dbReference type="EMBL" id="PLM92699.1"/>
    </source>
</evidence>